<dbReference type="InterPro" id="IPR000835">
    <property type="entry name" value="HTH_MarR-typ"/>
</dbReference>
<evidence type="ECO:0000313" key="3">
    <source>
        <dbReference type="Proteomes" id="UP001498935"/>
    </source>
</evidence>
<gene>
    <name evidence="2" type="ORF">KACC15558_13150</name>
</gene>
<dbReference type="PROSITE" id="PS50995">
    <property type="entry name" value="HTH_MARR_2"/>
    <property type="match status" value="1"/>
</dbReference>
<dbReference type="Proteomes" id="UP001498935">
    <property type="component" value="Unassembled WGS sequence"/>
</dbReference>
<organism evidence="2 3">
    <name type="scientific">Brevibacterium ammoniilyticum</name>
    <dbReference type="NCBI Taxonomy" id="1046555"/>
    <lineage>
        <taxon>Bacteria</taxon>
        <taxon>Bacillati</taxon>
        <taxon>Actinomycetota</taxon>
        <taxon>Actinomycetes</taxon>
        <taxon>Micrococcales</taxon>
        <taxon>Brevibacteriaceae</taxon>
        <taxon>Brevibacterium</taxon>
    </lineage>
</organism>
<feature type="domain" description="HTH marR-type" evidence="1">
    <location>
        <begin position="20"/>
        <end position="156"/>
    </location>
</feature>
<accession>A0ABP9TY81</accession>
<keyword evidence="3" id="KW-1185">Reference proteome</keyword>
<dbReference type="RefSeq" id="WP_342037692.1">
    <property type="nucleotide sequence ID" value="NZ_BAABBK010000004.1"/>
</dbReference>
<dbReference type="Gene3D" id="1.10.10.10">
    <property type="entry name" value="Winged helix-like DNA-binding domain superfamily/Winged helix DNA-binding domain"/>
    <property type="match status" value="1"/>
</dbReference>
<dbReference type="SUPFAM" id="SSF46785">
    <property type="entry name" value="Winged helix' DNA-binding domain"/>
    <property type="match status" value="1"/>
</dbReference>
<dbReference type="InterPro" id="IPR036390">
    <property type="entry name" value="WH_DNA-bd_sf"/>
</dbReference>
<dbReference type="Pfam" id="PF12802">
    <property type="entry name" value="MarR_2"/>
    <property type="match status" value="1"/>
</dbReference>
<reference evidence="2 3" key="1">
    <citation type="submission" date="2024-02" db="EMBL/GenBank/DDBJ databases">
        <title>Characterization of antibiotic resistant novel bacterial strains and their environmental applications.</title>
        <authorList>
            <person name="Manzoor S."/>
            <person name="Abbas S."/>
            <person name="Arshad M."/>
            <person name="Li W.J."/>
            <person name="Ahmed I."/>
        </authorList>
    </citation>
    <scope>NUCLEOTIDE SEQUENCE [LARGE SCALE GENOMIC DNA]</scope>
    <source>
        <strain evidence="2 3">KACC 15558</strain>
    </source>
</reference>
<dbReference type="PANTHER" id="PTHR33164:SF99">
    <property type="entry name" value="MARR FAMILY REGULATORY PROTEIN"/>
    <property type="match status" value="1"/>
</dbReference>
<sequence length="159" mass="18109">MSETAAAPIIRFGRGREERAQQAWRTYFETSQRLRQVLDDRLKEQAGLSVSDYNALLLLWEAPERTLTMGALAKRLVFSPSRLNYRIKVLEDAGLVEKLACAEDRRSHNIRLTEAGGRRFLDAARLHSRAIAEVFLSHVDDAELEVIETVFSRIAKDLP</sequence>
<dbReference type="InterPro" id="IPR036388">
    <property type="entry name" value="WH-like_DNA-bd_sf"/>
</dbReference>
<dbReference type="EMBL" id="BAABNP010000004">
    <property type="protein sequence ID" value="GAA5340275.1"/>
    <property type="molecule type" value="Genomic_DNA"/>
</dbReference>
<dbReference type="PRINTS" id="PR00598">
    <property type="entry name" value="HTHMARR"/>
</dbReference>
<evidence type="ECO:0000313" key="2">
    <source>
        <dbReference type="EMBL" id="GAA5340275.1"/>
    </source>
</evidence>
<proteinExistence type="predicted"/>
<comment type="caution">
    <text evidence="2">The sequence shown here is derived from an EMBL/GenBank/DDBJ whole genome shotgun (WGS) entry which is preliminary data.</text>
</comment>
<name>A0ABP9TY81_9MICO</name>
<evidence type="ECO:0000259" key="1">
    <source>
        <dbReference type="PROSITE" id="PS50995"/>
    </source>
</evidence>
<dbReference type="PANTHER" id="PTHR33164">
    <property type="entry name" value="TRANSCRIPTIONAL REGULATOR, MARR FAMILY"/>
    <property type="match status" value="1"/>
</dbReference>
<dbReference type="InterPro" id="IPR039422">
    <property type="entry name" value="MarR/SlyA-like"/>
</dbReference>
<dbReference type="SMART" id="SM00347">
    <property type="entry name" value="HTH_MARR"/>
    <property type="match status" value="1"/>
</dbReference>
<protein>
    <recommendedName>
        <fullName evidence="1">HTH marR-type domain-containing protein</fullName>
    </recommendedName>
</protein>